<reference evidence="1 2" key="1">
    <citation type="journal article" date="2022" name="G3 (Bethesda)">
        <title>Whole-genome sequence and methylome profiling of the almond [Prunus dulcis (Mill.) D.A. Webb] cultivar 'Nonpareil'.</title>
        <authorList>
            <person name="D'Amico-Willman K.M."/>
            <person name="Ouma W.Z."/>
            <person name="Meulia T."/>
            <person name="Sideli G.M."/>
            <person name="Gradziel T.M."/>
            <person name="Fresnedo-Ramirez J."/>
        </authorList>
    </citation>
    <scope>NUCLEOTIDE SEQUENCE [LARGE SCALE GENOMIC DNA]</scope>
    <source>
        <strain evidence="1">Clone GOH B32 T37-40</strain>
    </source>
</reference>
<proteinExistence type="predicted"/>
<gene>
    <name evidence="1" type="ORF">L3X38_025470</name>
</gene>
<keyword evidence="2" id="KW-1185">Reference proteome</keyword>
<dbReference type="AlphaFoldDB" id="A0AAD4W3M1"/>
<evidence type="ECO:0000313" key="1">
    <source>
        <dbReference type="EMBL" id="KAI5335337.1"/>
    </source>
</evidence>
<comment type="caution">
    <text evidence="1">The sequence shown here is derived from an EMBL/GenBank/DDBJ whole genome shotgun (WGS) entry which is preliminary data.</text>
</comment>
<dbReference type="Proteomes" id="UP001054821">
    <property type="component" value="Chromosome 4"/>
</dbReference>
<evidence type="ECO:0000313" key="2">
    <source>
        <dbReference type="Proteomes" id="UP001054821"/>
    </source>
</evidence>
<sequence>MEEPSFQVSFCVLAVRDDEGDKEVVEEMYEAAEQMGEDMPIGLRGSFEYRGARDRIRFEEAKAGGSAALISLFARVDESARCSPSLDESKRVQDHGKCPSIVAASTQVRPDQKSDVARLSVEEEFVPVELDLVELSATEQEQVNQVLALPSTERATDRLLASEGLISSAVMRSS</sequence>
<dbReference type="EMBL" id="JAJFAZ020000004">
    <property type="protein sequence ID" value="KAI5335337.1"/>
    <property type="molecule type" value="Genomic_DNA"/>
</dbReference>
<accession>A0AAD4W3M1</accession>
<organism evidence="1 2">
    <name type="scientific">Prunus dulcis</name>
    <name type="common">Almond</name>
    <name type="synonym">Amygdalus dulcis</name>
    <dbReference type="NCBI Taxonomy" id="3755"/>
    <lineage>
        <taxon>Eukaryota</taxon>
        <taxon>Viridiplantae</taxon>
        <taxon>Streptophyta</taxon>
        <taxon>Embryophyta</taxon>
        <taxon>Tracheophyta</taxon>
        <taxon>Spermatophyta</taxon>
        <taxon>Magnoliopsida</taxon>
        <taxon>eudicotyledons</taxon>
        <taxon>Gunneridae</taxon>
        <taxon>Pentapetalae</taxon>
        <taxon>rosids</taxon>
        <taxon>fabids</taxon>
        <taxon>Rosales</taxon>
        <taxon>Rosaceae</taxon>
        <taxon>Amygdaloideae</taxon>
        <taxon>Amygdaleae</taxon>
        <taxon>Prunus</taxon>
    </lineage>
</organism>
<name>A0AAD4W3M1_PRUDU</name>
<protein>
    <submittedName>
        <fullName evidence="1">Uncharacterized protein</fullName>
    </submittedName>
</protein>